<evidence type="ECO:0000256" key="8">
    <source>
        <dbReference type="ARBA" id="ARBA00022777"/>
    </source>
</evidence>
<dbReference type="STRING" id="3218.A0A2K1KD17"/>
<dbReference type="Gene3D" id="1.10.510.10">
    <property type="entry name" value="Transferase(Phosphotransferase) domain 1"/>
    <property type="match status" value="1"/>
</dbReference>
<keyword evidence="19" id="KW-1185">Reference proteome</keyword>
<evidence type="ECO:0000256" key="13">
    <source>
        <dbReference type="PROSITE-ProRule" id="PRU10141"/>
    </source>
</evidence>
<dbReference type="Gene3D" id="3.30.200.20">
    <property type="entry name" value="Phosphorylase Kinase, domain 1"/>
    <property type="match status" value="1"/>
</dbReference>
<reference evidence="17 19" key="2">
    <citation type="journal article" date="2018" name="Plant J.">
        <title>The Physcomitrella patens chromosome-scale assembly reveals moss genome structure and evolution.</title>
        <authorList>
            <person name="Lang D."/>
            <person name="Ullrich K.K."/>
            <person name="Murat F."/>
            <person name="Fuchs J."/>
            <person name="Jenkins J."/>
            <person name="Haas F.B."/>
            <person name="Piednoel M."/>
            <person name="Gundlach H."/>
            <person name="Van Bel M."/>
            <person name="Meyberg R."/>
            <person name="Vives C."/>
            <person name="Morata J."/>
            <person name="Symeonidi A."/>
            <person name="Hiss M."/>
            <person name="Muchero W."/>
            <person name="Kamisugi Y."/>
            <person name="Saleh O."/>
            <person name="Blanc G."/>
            <person name="Decker E.L."/>
            <person name="van Gessel N."/>
            <person name="Grimwood J."/>
            <person name="Hayes R.D."/>
            <person name="Graham S.W."/>
            <person name="Gunter L.E."/>
            <person name="McDaniel S.F."/>
            <person name="Hoernstein S.N.W."/>
            <person name="Larsson A."/>
            <person name="Li F.W."/>
            <person name="Perroud P.F."/>
            <person name="Phillips J."/>
            <person name="Ranjan P."/>
            <person name="Rokshar D.S."/>
            <person name="Rothfels C.J."/>
            <person name="Schneider L."/>
            <person name="Shu S."/>
            <person name="Stevenson D.W."/>
            <person name="Thummler F."/>
            <person name="Tillich M."/>
            <person name="Villarreal Aguilar J.C."/>
            <person name="Widiez T."/>
            <person name="Wong G.K."/>
            <person name="Wymore A."/>
            <person name="Zhang Y."/>
            <person name="Zimmer A.D."/>
            <person name="Quatrano R.S."/>
            <person name="Mayer K.F.X."/>
            <person name="Goodstein D."/>
            <person name="Casacuberta J.M."/>
            <person name="Vandepoele K."/>
            <person name="Reski R."/>
            <person name="Cuming A.C."/>
            <person name="Tuskan G.A."/>
            <person name="Maumus F."/>
            <person name="Salse J."/>
            <person name="Schmutz J."/>
            <person name="Rensing S.A."/>
        </authorList>
    </citation>
    <scope>NUCLEOTIDE SEQUENCE [LARGE SCALE GENOMIC DNA]</scope>
    <source>
        <strain evidence="18 19">cv. Gransden 2004</strain>
    </source>
</reference>
<evidence type="ECO:0000256" key="12">
    <source>
        <dbReference type="ARBA" id="ARBA00023157"/>
    </source>
</evidence>
<dbReference type="GO" id="GO:0045087">
    <property type="term" value="P:innate immune response"/>
    <property type="evidence" value="ECO:0007669"/>
    <property type="project" value="InterPro"/>
</dbReference>
<dbReference type="FunFam" id="1.10.510.10:FF:000468">
    <property type="entry name" value="PTI1-like tyrosine-protein kinase 3"/>
    <property type="match status" value="1"/>
</dbReference>
<dbReference type="GO" id="GO:0004674">
    <property type="term" value="F:protein serine/threonine kinase activity"/>
    <property type="evidence" value="ECO:0007669"/>
    <property type="project" value="UniProtKB-KW"/>
</dbReference>
<dbReference type="Gene3D" id="3.10.350.10">
    <property type="entry name" value="LysM domain"/>
    <property type="match status" value="3"/>
</dbReference>
<evidence type="ECO:0000256" key="1">
    <source>
        <dbReference type="ARBA" id="ARBA00004162"/>
    </source>
</evidence>
<dbReference type="GeneID" id="112284489"/>
<reference evidence="17 19" key="1">
    <citation type="journal article" date="2008" name="Science">
        <title>The Physcomitrella genome reveals evolutionary insights into the conquest of land by plants.</title>
        <authorList>
            <person name="Rensing S."/>
            <person name="Lang D."/>
            <person name="Zimmer A."/>
            <person name="Terry A."/>
            <person name="Salamov A."/>
            <person name="Shapiro H."/>
            <person name="Nishiyama T."/>
            <person name="Perroud P.-F."/>
            <person name="Lindquist E."/>
            <person name="Kamisugi Y."/>
            <person name="Tanahashi T."/>
            <person name="Sakakibara K."/>
            <person name="Fujita T."/>
            <person name="Oishi K."/>
            <person name="Shin-I T."/>
            <person name="Kuroki Y."/>
            <person name="Toyoda A."/>
            <person name="Suzuki Y."/>
            <person name="Hashimoto A."/>
            <person name="Yamaguchi K."/>
            <person name="Sugano A."/>
            <person name="Kohara Y."/>
            <person name="Fujiyama A."/>
            <person name="Anterola A."/>
            <person name="Aoki S."/>
            <person name="Ashton N."/>
            <person name="Barbazuk W.B."/>
            <person name="Barker E."/>
            <person name="Bennetzen J."/>
            <person name="Bezanilla M."/>
            <person name="Blankenship R."/>
            <person name="Cho S.H."/>
            <person name="Dutcher S."/>
            <person name="Estelle M."/>
            <person name="Fawcett J.A."/>
            <person name="Gundlach H."/>
            <person name="Hanada K."/>
            <person name="Heyl A."/>
            <person name="Hicks K.A."/>
            <person name="Hugh J."/>
            <person name="Lohr M."/>
            <person name="Mayer K."/>
            <person name="Melkozernov A."/>
            <person name="Murata T."/>
            <person name="Nelson D."/>
            <person name="Pils B."/>
            <person name="Prigge M."/>
            <person name="Reiss B."/>
            <person name="Renner T."/>
            <person name="Rombauts S."/>
            <person name="Rushton P."/>
            <person name="Sanderfoot A."/>
            <person name="Schween G."/>
            <person name="Shiu S.-H."/>
            <person name="Stueber K."/>
            <person name="Theodoulou F.L."/>
            <person name="Tu H."/>
            <person name="Van de Peer Y."/>
            <person name="Verrier P.J."/>
            <person name="Waters E."/>
            <person name="Wood A."/>
            <person name="Yang L."/>
            <person name="Cove D."/>
            <person name="Cuming A."/>
            <person name="Hasebe M."/>
            <person name="Lucas S."/>
            <person name="Mishler D.B."/>
            <person name="Reski R."/>
            <person name="Grigoriev I."/>
            <person name="Quatrano R.S."/>
            <person name="Boore J.L."/>
        </authorList>
    </citation>
    <scope>NUCLEOTIDE SEQUENCE [LARGE SCALE GENOMIC DNA]</scope>
    <source>
        <strain evidence="18 19">cv. Gransden 2004</strain>
    </source>
</reference>
<feature type="domain" description="LysM" evidence="16">
    <location>
        <begin position="52"/>
        <end position="97"/>
    </location>
</feature>
<evidence type="ECO:0000256" key="9">
    <source>
        <dbReference type="ARBA" id="ARBA00022840"/>
    </source>
</evidence>
<evidence type="ECO:0000259" key="16">
    <source>
        <dbReference type="PROSITE" id="PS51782"/>
    </source>
</evidence>
<evidence type="ECO:0000259" key="15">
    <source>
        <dbReference type="PROSITE" id="PS50011"/>
    </source>
</evidence>
<evidence type="ECO:0000256" key="14">
    <source>
        <dbReference type="SAM" id="Phobius"/>
    </source>
</evidence>
<dbReference type="PROSITE" id="PS00107">
    <property type="entry name" value="PROTEIN_KINASE_ATP"/>
    <property type="match status" value="1"/>
</dbReference>
<dbReference type="InterPro" id="IPR011009">
    <property type="entry name" value="Kinase-like_dom_sf"/>
</dbReference>
<dbReference type="OMA" id="SCGNSHV"/>
<dbReference type="RefSeq" id="XP_024380082.1">
    <property type="nucleotide sequence ID" value="XM_024524314.2"/>
</dbReference>
<dbReference type="SMART" id="SM00220">
    <property type="entry name" value="S_TKc"/>
    <property type="match status" value="1"/>
</dbReference>
<dbReference type="CDD" id="cd00118">
    <property type="entry name" value="LysM"/>
    <property type="match status" value="2"/>
</dbReference>
<evidence type="ECO:0000256" key="4">
    <source>
        <dbReference type="ARBA" id="ARBA00022679"/>
    </source>
</evidence>
<dbReference type="Gramene" id="Pp3c7_25560V3.4">
    <property type="protein sequence ID" value="Pp3c7_25560V3.4"/>
    <property type="gene ID" value="Pp3c7_25560"/>
</dbReference>
<feature type="transmembrane region" description="Helical" evidence="14">
    <location>
        <begin position="247"/>
        <end position="271"/>
    </location>
</feature>
<dbReference type="KEGG" id="ppp:112284489"/>
<feature type="binding site" evidence="13">
    <location>
        <position position="356"/>
    </location>
    <ligand>
        <name>ATP</name>
        <dbReference type="ChEBI" id="CHEBI:30616"/>
    </ligand>
</feature>
<organism evidence="17">
    <name type="scientific">Physcomitrium patens</name>
    <name type="common">Spreading-leaved earth moss</name>
    <name type="synonym">Physcomitrella patens</name>
    <dbReference type="NCBI Taxonomy" id="3218"/>
    <lineage>
        <taxon>Eukaryota</taxon>
        <taxon>Viridiplantae</taxon>
        <taxon>Streptophyta</taxon>
        <taxon>Embryophyta</taxon>
        <taxon>Bryophyta</taxon>
        <taxon>Bryophytina</taxon>
        <taxon>Bryopsida</taxon>
        <taxon>Funariidae</taxon>
        <taxon>Funariales</taxon>
        <taxon>Funariaceae</taxon>
        <taxon>Physcomitrium</taxon>
    </lineage>
</organism>
<feature type="domain" description="Protein kinase" evidence="15">
    <location>
        <begin position="329"/>
        <end position="611"/>
    </location>
</feature>
<name>A0A2K1KD17_PHYPA</name>
<dbReference type="InterPro" id="IPR044812">
    <property type="entry name" value="CERK1/LYK3-like"/>
</dbReference>
<keyword evidence="3" id="KW-0723">Serine/threonine-protein kinase</keyword>
<sequence>MKIFKMRGELSRFRQYWLAVFIICLLDITHREAGVLTVGATCVPDLGCQTLAYYRVQAGDNLQVLNGRFQITNADVQAYNPNVSDINLILAGTTLYLPFHCDCMNGILLHHFSYVVAEGETLQTIADVNYQRLTTTSDIADVSNLAANQHIQALQTITIPVRCFCGDPSVDPKYGLFSTYVVQANDHLASLATKFSVDPDVISNFNAGVKNLSVGSIIFIPTRDGNNTFPPFGNSKSSDNGLSRSTIYIIVGSIIGIIVFIVFLFAIIFGCKYYCRWALTMQFDNQESAFLSSTNTSSNMPSRSPSIMLTDLKSVEFSYEELSEATNNFNLSQKIGQGGFASVYYGVIRNQKLAIKMMNIQATKVFLAELQVLSNVHHSNLVQLVGFCTTKNLFLVYEFINNGTLDHHLHRKNFDDKPPLSWTQRVQISLDAARGLEYIHEHINPTYIHGDIKSANILLDNNYHAKVADFGLAKLAEEGIGTRVLGTIGYMPQEYALYGEVSPKLDVYAFGIVLYEIISGRTAISIAQPSENSQSSSIQNREGRTLQSLFEPIVSDPNGITLLPKYIDPALNDEYPIDAVWKMAQLAKWCTQFEANTRPTMRSVVVKLMTLTSSTQEWDVGHFR</sequence>
<dbReference type="InterPro" id="IPR001245">
    <property type="entry name" value="Ser-Thr/Tyr_kinase_cat_dom"/>
</dbReference>
<evidence type="ECO:0000256" key="11">
    <source>
        <dbReference type="ARBA" id="ARBA00023136"/>
    </source>
</evidence>
<dbReference type="PROSITE" id="PS50011">
    <property type="entry name" value="PROTEIN_KINASE_DOM"/>
    <property type="match status" value="1"/>
</dbReference>
<keyword evidence="11 14" id="KW-0472">Membrane</keyword>
<dbReference type="InterPro" id="IPR000719">
    <property type="entry name" value="Prot_kinase_dom"/>
</dbReference>
<evidence type="ECO:0000313" key="19">
    <source>
        <dbReference type="Proteomes" id="UP000006727"/>
    </source>
</evidence>
<keyword evidence="4" id="KW-0808">Transferase</keyword>
<dbReference type="PaxDb" id="3218-PP1S97_105V6.1"/>
<dbReference type="FunCoup" id="A0A2K1KD17">
    <property type="interactions" value="1821"/>
</dbReference>
<dbReference type="Pfam" id="PF01476">
    <property type="entry name" value="LysM"/>
    <property type="match status" value="3"/>
</dbReference>
<evidence type="ECO:0000256" key="6">
    <source>
        <dbReference type="ARBA" id="ARBA00022729"/>
    </source>
</evidence>
<dbReference type="Gramene" id="Pp3c7_25560V3.3">
    <property type="protein sequence ID" value="Pp3c7_25560V3.3"/>
    <property type="gene ID" value="Pp3c7_25560"/>
</dbReference>
<evidence type="ECO:0000256" key="3">
    <source>
        <dbReference type="ARBA" id="ARBA00022527"/>
    </source>
</evidence>
<keyword evidence="8" id="KW-0418">Kinase</keyword>
<dbReference type="GO" id="GO:0005524">
    <property type="term" value="F:ATP binding"/>
    <property type="evidence" value="ECO:0007669"/>
    <property type="project" value="UniProtKB-UniRule"/>
</dbReference>
<keyword evidence="10 14" id="KW-1133">Transmembrane helix</keyword>
<dbReference type="SUPFAM" id="SSF54106">
    <property type="entry name" value="LysM domain"/>
    <property type="match status" value="2"/>
</dbReference>
<dbReference type="GO" id="GO:0019199">
    <property type="term" value="F:transmembrane receptor protein kinase activity"/>
    <property type="evidence" value="ECO:0007669"/>
    <property type="project" value="InterPro"/>
</dbReference>
<dbReference type="AlphaFoldDB" id="A0A2K1KD17"/>
<keyword evidence="5 14" id="KW-0812">Transmembrane</keyword>
<dbReference type="Proteomes" id="UP000006727">
    <property type="component" value="Chromosome 7"/>
</dbReference>
<dbReference type="PANTHER" id="PTHR46204">
    <property type="entry name" value="CHITIN ELICITOR RECEPTOR KINASE 1-RELATED"/>
    <property type="match status" value="1"/>
</dbReference>
<dbReference type="Gramene" id="Pp3c7_25560V3.2">
    <property type="protein sequence ID" value="Pp3c7_25560V3.2"/>
    <property type="gene ID" value="Pp3c7_25560"/>
</dbReference>
<dbReference type="Gramene" id="Pp3c7_25560V3.1">
    <property type="protein sequence ID" value="Pp3c7_25560V3.1"/>
    <property type="gene ID" value="Pp3c7_25560"/>
</dbReference>
<gene>
    <name evidence="18" type="primary">LOC112284489</name>
    <name evidence="17" type="ORF">PHYPA_010862</name>
</gene>
<dbReference type="InterPro" id="IPR008271">
    <property type="entry name" value="Ser/Thr_kinase_AS"/>
</dbReference>
<dbReference type="EnsemblPlants" id="Pp3c7_25560V3.2">
    <property type="protein sequence ID" value="Pp3c7_25560V3.2"/>
    <property type="gene ID" value="Pp3c7_25560"/>
</dbReference>
<dbReference type="SUPFAM" id="SSF56112">
    <property type="entry name" value="Protein kinase-like (PK-like)"/>
    <property type="match status" value="1"/>
</dbReference>
<dbReference type="InterPro" id="IPR018392">
    <property type="entry name" value="LysM"/>
</dbReference>
<evidence type="ECO:0000256" key="7">
    <source>
        <dbReference type="ARBA" id="ARBA00022741"/>
    </source>
</evidence>
<dbReference type="RefSeq" id="XP_024380081.1">
    <property type="nucleotide sequence ID" value="XM_024524313.2"/>
</dbReference>
<reference evidence="18" key="3">
    <citation type="submission" date="2020-12" db="UniProtKB">
        <authorList>
            <consortium name="EnsemblPlants"/>
        </authorList>
    </citation>
    <scope>IDENTIFICATION</scope>
</reference>
<dbReference type="InterPro" id="IPR036779">
    <property type="entry name" value="LysM_dom_sf"/>
</dbReference>
<accession>A0A2K1KD17</accession>
<keyword evidence="2" id="KW-1003">Cell membrane</keyword>
<proteinExistence type="predicted"/>
<keyword evidence="7 13" id="KW-0547">Nucleotide-binding</keyword>
<dbReference type="InterPro" id="IPR017441">
    <property type="entry name" value="Protein_kinase_ATP_BS"/>
</dbReference>
<dbReference type="PROSITE" id="PS51782">
    <property type="entry name" value="LYSM"/>
    <property type="match status" value="2"/>
</dbReference>
<protein>
    <submittedName>
        <fullName evidence="17 18">Uncharacterized protein</fullName>
    </submittedName>
</protein>
<dbReference type="PROSITE" id="PS00108">
    <property type="entry name" value="PROTEIN_KINASE_ST"/>
    <property type="match status" value="1"/>
</dbReference>
<evidence type="ECO:0000256" key="2">
    <source>
        <dbReference type="ARBA" id="ARBA00022475"/>
    </source>
</evidence>
<dbReference type="EnsemblPlants" id="Pp3c7_25560V3.4">
    <property type="protein sequence ID" value="Pp3c7_25560V3.4"/>
    <property type="gene ID" value="Pp3c7_25560"/>
</dbReference>
<evidence type="ECO:0000313" key="18">
    <source>
        <dbReference type="EnsemblPlants" id="Pp3c7_25560V3.1"/>
    </source>
</evidence>
<dbReference type="EnsemblPlants" id="Pp3c7_25560V3.1">
    <property type="protein sequence ID" value="Pp3c7_25560V3.1"/>
    <property type="gene ID" value="Pp3c7_25560"/>
</dbReference>
<dbReference type="PANTHER" id="PTHR46204:SF2">
    <property type="entry name" value="CHITIN ELICITOR RECEPTOR KINASE 1"/>
    <property type="match status" value="1"/>
</dbReference>
<evidence type="ECO:0000313" key="17">
    <source>
        <dbReference type="EMBL" id="PNR51674.1"/>
    </source>
</evidence>
<dbReference type="Pfam" id="PF07714">
    <property type="entry name" value="PK_Tyr_Ser-Thr"/>
    <property type="match status" value="1"/>
</dbReference>
<feature type="domain" description="LysM" evidence="16">
    <location>
        <begin position="112"/>
        <end position="159"/>
    </location>
</feature>
<dbReference type="EMBL" id="ABEU02000007">
    <property type="protein sequence ID" value="PNR51674.1"/>
    <property type="molecule type" value="Genomic_DNA"/>
</dbReference>
<keyword evidence="12" id="KW-1015">Disulfide bond</keyword>
<dbReference type="OrthoDB" id="4062651at2759"/>
<evidence type="ECO:0000256" key="5">
    <source>
        <dbReference type="ARBA" id="ARBA00022692"/>
    </source>
</evidence>
<comment type="subcellular location">
    <subcellularLocation>
        <location evidence="1">Cell membrane</location>
        <topology evidence="1">Single-pass membrane protein</topology>
    </subcellularLocation>
</comment>
<dbReference type="EnsemblPlants" id="Pp3c7_25560V3.3">
    <property type="protein sequence ID" value="Pp3c7_25560V3.3"/>
    <property type="gene ID" value="Pp3c7_25560"/>
</dbReference>
<evidence type="ECO:0000256" key="10">
    <source>
        <dbReference type="ARBA" id="ARBA00022989"/>
    </source>
</evidence>
<dbReference type="GO" id="GO:0005886">
    <property type="term" value="C:plasma membrane"/>
    <property type="evidence" value="ECO:0007669"/>
    <property type="project" value="UniProtKB-SubCell"/>
</dbReference>
<dbReference type="SMART" id="SM00257">
    <property type="entry name" value="LysM"/>
    <property type="match status" value="3"/>
</dbReference>
<keyword evidence="9 13" id="KW-0067">ATP-binding</keyword>
<keyword evidence="6" id="KW-0732">Signal</keyword>